<protein>
    <recommendedName>
        <fullName evidence="1">F-box domain-containing protein</fullName>
    </recommendedName>
</protein>
<reference evidence="2" key="1">
    <citation type="submission" date="2007-07" db="EMBL/GenBank/DDBJ databases">
        <title>PCAP assembly of the Caenorhabditis remanei genome.</title>
        <authorList>
            <consortium name="The Caenorhabditis remanei Sequencing Consortium"/>
            <person name="Wilson R.K."/>
        </authorList>
    </citation>
    <scope>NUCLEOTIDE SEQUENCE [LARGE SCALE GENOMIC DNA]</scope>
    <source>
        <strain evidence="2">PB4641</strain>
    </source>
</reference>
<dbReference type="HOGENOM" id="CLU_028840_5_1_1"/>
<dbReference type="PANTHER" id="PTHR22899">
    <property type="entry name" value="CYCLIN-RELATED F-BOX FAMILY"/>
    <property type="match status" value="1"/>
</dbReference>
<dbReference type="InterPro" id="IPR001810">
    <property type="entry name" value="F-box_dom"/>
</dbReference>
<evidence type="ECO:0000313" key="3">
    <source>
        <dbReference type="Proteomes" id="UP000008281"/>
    </source>
</evidence>
<dbReference type="PROSITE" id="PS50181">
    <property type="entry name" value="FBOX"/>
    <property type="match status" value="1"/>
</dbReference>
<keyword evidence="3" id="KW-1185">Reference proteome</keyword>
<dbReference type="InterPro" id="IPR012885">
    <property type="entry name" value="F-box_Sdz-33"/>
</dbReference>
<organism evidence="3">
    <name type="scientific">Caenorhabditis remanei</name>
    <name type="common">Caenorhabditis vulgaris</name>
    <dbReference type="NCBI Taxonomy" id="31234"/>
    <lineage>
        <taxon>Eukaryota</taxon>
        <taxon>Metazoa</taxon>
        <taxon>Ecdysozoa</taxon>
        <taxon>Nematoda</taxon>
        <taxon>Chromadorea</taxon>
        <taxon>Rhabditida</taxon>
        <taxon>Rhabditina</taxon>
        <taxon>Rhabditomorpha</taxon>
        <taxon>Rhabditoidea</taxon>
        <taxon>Rhabditidae</taxon>
        <taxon>Peloderinae</taxon>
        <taxon>Caenorhabditis</taxon>
    </lineage>
</organism>
<sequence length="324" mass="37455">MTTPFPLLRLPRLALIPVFQQMEPLGIIAFSLLSKRAMRLSQFFRLKSEVVSLVLGANRIDMMVRLNCGLELGLDYQIGNGRVIWWIHQKKIVWPKLRRLSMVDCISRIIRVTHSNFIDDLSIFEVPRYDVFPILGLLPTIHKVSVSNIPDTLALGALKIVLLKTSKLDLCPTYQLRSMEKFQEILIANLDVINISRDLPFTLDDLLMTNAIKIKLKNPTLKAKDLNRFFKLWMQNRCNPRMEYLSVWTDNFFREDLLRNGLNAVQVSGGTTRTFRVSGYVKQQPIGKTISGGFDIKRVDGTKGTIEIRKMLFRDIQIRFYVWP</sequence>
<dbReference type="InterPro" id="IPR053222">
    <property type="entry name" value="Zygotic_Embryogenesis-Asso"/>
</dbReference>
<evidence type="ECO:0000259" key="1">
    <source>
        <dbReference type="PROSITE" id="PS50181"/>
    </source>
</evidence>
<proteinExistence type="predicted"/>
<dbReference type="EMBL" id="DS268506">
    <property type="protein sequence ID" value="EFP13551.1"/>
    <property type="molecule type" value="Genomic_DNA"/>
</dbReference>
<dbReference type="InParanoid" id="E3N0M1"/>
<evidence type="ECO:0000313" key="2">
    <source>
        <dbReference type="EMBL" id="EFP13551.1"/>
    </source>
</evidence>
<feature type="domain" description="F-box" evidence="1">
    <location>
        <begin position="4"/>
        <end position="40"/>
    </location>
</feature>
<gene>
    <name evidence="2" type="ORF">CRE_10459</name>
</gene>
<accession>E3N0M1</accession>
<dbReference type="PANTHER" id="PTHR22899:SF1">
    <property type="entry name" value="F-BOX ASSOCIATED DOMAIN-CONTAINING PROTEIN"/>
    <property type="match status" value="1"/>
</dbReference>
<dbReference type="AlphaFoldDB" id="E3N0M1"/>
<dbReference type="Pfam" id="PF07735">
    <property type="entry name" value="FBA_2"/>
    <property type="match status" value="1"/>
</dbReference>
<dbReference type="Proteomes" id="UP000008281">
    <property type="component" value="Unassembled WGS sequence"/>
</dbReference>
<name>E3N0M1_CAERE</name>
<dbReference type="OrthoDB" id="5881025at2759"/>